<dbReference type="OrthoDB" id="43460at2759"/>
<dbReference type="PROSITE" id="PS50191">
    <property type="entry name" value="CRAL_TRIO"/>
    <property type="match status" value="1"/>
</dbReference>
<feature type="compositionally biased region" description="Low complexity" evidence="1">
    <location>
        <begin position="296"/>
        <end position="319"/>
    </location>
</feature>
<dbReference type="Proteomes" id="UP000051952">
    <property type="component" value="Unassembled WGS sequence"/>
</dbReference>
<proteinExistence type="predicted"/>
<feature type="domain" description="CRAL-TRIO" evidence="2">
    <location>
        <begin position="1"/>
        <end position="156"/>
    </location>
</feature>
<keyword evidence="4" id="KW-1185">Reference proteome</keyword>
<dbReference type="Gene3D" id="3.40.525.10">
    <property type="entry name" value="CRAL-TRIO lipid binding domain"/>
    <property type="match status" value="1"/>
</dbReference>
<dbReference type="InterPro" id="IPR051026">
    <property type="entry name" value="PI/PC_transfer"/>
</dbReference>
<protein>
    <recommendedName>
        <fullName evidence="2">CRAL-TRIO domain-containing protein</fullName>
    </recommendedName>
</protein>
<dbReference type="AlphaFoldDB" id="A0A0S4ITW8"/>
<feature type="region of interest" description="Disordered" evidence="1">
    <location>
        <begin position="251"/>
        <end position="346"/>
    </location>
</feature>
<dbReference type="InterPro" id="IPR001251">
    <property type="entry name" value="CRAL-TRIO_dom"/>
</dbReference>
<dbReference type="Pfam" id="PF00650">
    <property type="entry name" value="CRAL_TRIO"/>
    <property type="match status" value="1"/>
</dbReference>
<feature type="compositionally biased region" description="Basic and acidic residues" evidence="1">
    <location>
        <begin position="255"/>
        <end position="265"/>
    </location>
</feature>
<dbReference type="CDD" id="cd00170">
    <property type="entry name" value="SEC14"/>
    <property type="match status" value="1"/>
</dbReference>
<evidence type="ECO:0000256" key="1">
    <source>
        <dbReference type="SAM" id="MobiDB-lite"/>
    </source>
</evidence>
<dbReference type="VEuPathDB" id="TriTrypDB:BSAL_65915"/>
<dbReference type="InterPro" id="IPR036865">
    <property type="entry name" value="CRAL-TRIO_dom_sf"/>
</dbReference>
<name>A0A0S4ITW8_BODSA</name>
<evidence type="ECO:0000259" key="2">
    <source>
        <dbReference type="PROSITE" id="PS50191"/>
    </source>
</evidence>
<organism evidence="3 4">
    <name type="scientific">Bodo saltans</name>
    <name type="common">Flagellated protozoan</name>
    <dbReference type="NCBI Taxonomy" id="75058"/>
    <lineage>
        <taxon>Eukaryota</taxon>
        <taxon>Discoba</taxon>
        <taxon>Euglenozoa</taxon>
        <taxon>Kinetoplastea</taxon>
        <taxon>Metakinetoplastina</taxon>
        <taxon>Eubodonida</taxon>
        <taxon>Bodonidae</taxon>
        <taxon>Bodo</taxon>
    </lineage>
</organism>
<accession>A0A0S4ITW8</accession>
<feature type="non-terminal residue" evidence="3">
    <location>
        <position position="1"/>
    </location>
</feature>
<dbReference type="EMBL" id="CYKH01000414">
    <property type="protein sequence ID" value="CUF81101.1"/>
    <property type="molecule type" value="Genomic_DNA"/>
</dbReference>
<dbReference type="PANTHER" id="PTHR45657:SF1">
    <property type="entry name" value="CRAL-TRIO DOMAIN-CONTAINING PROTEIN YKL091C-RELATED"/>
    <property type="match status" value="1"/>
</dbReference>
<gene>
    <name evidence="3" type="ORF">BSAL_65915</name>
</gene>
<feature type="compositionally biased region" description="Basic and acidic residues" evidence="1">
    <location>
        <begin position="285"/>
        <end position="295"/>
    </location>
</feature>
<reference evidence="4" key="1">
    <citation type="submission" date="2015-09" db="EMBL/GenBank/DDBJ databases">
        <authorList>
            <consortium name="Pathogen Informatics"/>
        </authorList>
    </citation>
    <scope>NUCLEOTIDE SEQUENCE [LARGE SCALE GENOMIC DNA]</scope>
    <source>
        <strain evidence="4">Lake Konstanz</strain>
    </source>
</reference>
<evidence type="ECO:0000313" key="4">
    <source>
        <dbReference type="Proteomes" id="UP000051952"/>
    </source>
</evidence>
<dbReference type="PANTHER" id="PTHR45657">
    <property type="entry name" value="CRAL-TRIO DOMAIN-CONTAINING PROTEIN YKL091C-RELATED"/>
    <property type="match status" value="1"/>
</dbReference>
<dbReference type="SMART" id="SM00516">
    <property type="entry name" value="SEC14"/>
    <property type="match status" value="1"/>
</dbReference>
<evidence type="ECO:0000313" key="3">
    <source>
        <dbReference type="EMBL" id="CUF81101.1"/>
    </source>
</evidence>
<dbReference type="SUPFAM" id="SSF52087">
    <property type="entry name" value="CRAL/TRIO domain"/>
    <property type="match status" value="1"/>
</dbReference>
<sequence>EIVAVFFGLDREGMPVLWDMPNPKLIAKVLKVTPRPQIIRAHYKMMETARFLSRSNGVDRLTYVLDLTDVTMSSINSDSIGILKELSKCDQLYFPELGRRMLICNGGWAVNAAWKVLRPLLDERVQKKMQFLKHAPSISNVSEYISEDQVLGKYGGISVGLCGASNMTLVDQVDFAVSGPKLQFKVAPAASANSVAPVKNDGPLASHVAQHKKVDTCDSTPKALQHFSSSTTSFSVTTNHFEDSQYFSLSDEDHDATAPRRRAEEASSAQLDWPTFSTSTSSRRGGSDRTRRSSHDTTQQQPHAAAAARARTSTRAAPPLGQPPTVHPGRSPKISFSPLVSSGSPQAETIRTMISPPTEAAPAAGRLGSGTAVELHMFAVPL</sequence>